<comment type="subcellular location">
    <subcellularLocation>
        <location evidence="2">Cytoplasm</location>
    </subcellularLocation>
    <subcellularLocation>
        <location evidence="2">Nucleus</location>
    </subcellularLocation>
</comment>
<dbReference type="GO" id="GO:0005634">
    <property type="term" value="C:nucleus"/>
    <property type="evidence" value="ECO:0007669"/>
    <property type="project" value="UniProtKB-SubCell"/>
</dbReference>
<sequence>MSNLYSFSTETLTALRKFRFGSARVLSMQAIIYIIDKDTYEIRRQDDDIIDNVDELVEELPDNTPRYIVLSYPMKASDGRLMTPLVLLYWIPPTSGQESRMLYAGAVEQFREKAGVSKLIKMEEEEDFEDLEDQLK</sequence>
<dbReference type="GO" id="GO:0034316">
    <property type="term" value="P:negative regulation of Arp2/3 complex-mediated actin nucleation"/>
    <property type="evidence" value="ECO:0007669"/>
    <property type="project" value="TreeGrafter"/>
</dbReference>
<gene>
    <name evidence="4" type="ORF">CANTADRAFT_87786</name>
</gene>
<dbReference type="Gene3D" id="3.40.20.10">
    <property type="entry name" value="Severin"/>
    <property type="match status" value="1"/>
</dbReference>
<name>A0A1E4SQN4_9ASCO</name>
<comment type="similarity">
    <text evidence="1 2">Belongs to the actin-binding proteins ADF family. GMF subfamily.</text>
</comment>
<dbReference type="Proteomes" id="UP000094285">
    <property type="component" value="Unassembled WGS sequence"/>
</dbReference>
<keyword evidence="2" id="KW-0963">Cytoplasm</keyword>
<dbReference type="PROSITE" id="PS51263">
    <property type="entry name" value="ADF_H"/>
    <property type="match status" value="1"/>
</dbReference>
<dbReference type="SUPFAM" id="SSF55753">
    <property type="entry name" value="Actin depolymerizing proteins"/>
    <property type="match status" value="1"/>
</dbReference>
<evidence type="ECO:0000259" key="3">
    <source>
        <dbReference type="PROSITE" id="PS51263"/>
    </source>
</evidence>
<dbReference type="AlphaFoldDB" id="A0A1E4SQN4"/>
<dbReference type="GeneID" id="30985517"/>
<dbReference type="RefSeq" id="XP_020066945.1">
    <property type="nucleotide sequence ID" value="XM_020211381.1"/>
</dbReference>
<reference evidence="5" key="1">
    <citation type="submission" date="2016-05" db="EMBL/GenBank/DDBJ databases">
        <title>Comparative genomics of biotechnologically important yeasts.</title>
        <authorList>
            <consortium name="DOE Joint Genome Institute"/>
            <person name="Riley R."/>
            <person name="Haridas S."/>
            <person name="Wolfe K.H."/>
            <person name="Lopes M.R."/>
            <person name="Hittinger C.T."/>
            <person name="Goker M."/>
            <person name="Salamov A."/>
            <person name="Wisecaver J."/>
            <person name="Long T.M."/>
            <person name="Aerts A.L."/>
            <person name="Barry K."/>
            <person name="Choi C."/>
            <person name="Clum A."/>
            <person name="Coughlan A.Y."/>
            <person name="Deshpande S."/>
            <person name="Douglass A.P."/>
            <person name="Hanson S.J."/>
            <person name="Klenk H.-P."/>
            <person name="Labutti K."/>
            <person name="Lapidus A."/>
            <person name="Lindquist E."/>
            <person name="Lipzen A."/>
            <person name="Meier-Kolthoff J.P."/>
            <person name="Ohm R.A."/>
            <person name="Otillar R.P."/>
            <person name="Pangilinan J."/>
            <person name="Peng Y."/>
            <person name="Rokas A."/>
            <person name="Rosa C.A."/>
            <person name="Scheuner C."/>
            <person name="Sibirny A.A."/>
            <person name="Slot J.C."/>
            <person name="Stielow J.B."/>
            <person name="Sun H."/>
            <person name="Kurtzman C.P."/>
            <person name="Blackwell M."/>
            <person name="Grigoriev I.V."/>
            <person name="Jeffries T.W."/>
        </authorList>
    </citation>
    <scope>NUCLEOTIDE SEQUENCE [LARGE SCALE GENOMIC DNA]</scope>
    <source>
        <strain evidence="5">NRRL Y-17324</strain>
    </source>
</reference>
<dbReference type="GO" id="GO:0071933">
    <property type="term" value="F:Arp2/3 complex binding"/>
    <property type="evidence" value="ECO:0007669"/>
    <property type="project" value="EnsemblFungi"/>
</dbReference>
<dbReference type="PANTHER" id="PTHR11249:SF2">
    <property type="entry name" value="GLIA MATURATION FACTOR"/>
    <property type="match status" value="1"/>
</dbReference>
<dbReference type="CDD" id="cd11283">
    <property type="entry name" value="ADF_GMF-beta_like"/>
    <property type="match status" value="1"/>
</dbReference>
<evidence type="ECO:0000256" key="1">
    <source>
        <dbReference type="ARBA" id="ARBA00010055"/>
    </source>
</evidence>
<dbReference type="OrthoDB" id="3919494at2759"/>
<dbReference type="InterPro" id="IPR002108">
    <property type="entry name" value="ADF-H"/>
</dbReference>
<keyword evidence="2" id="KW-0539">Nucleus</keyword>
<dbReference type="SMART" id="SM00102">
    <property type="entry name" value="ADF"/>
    <property type="match status" value="1"/>
</dbReference>
<evidence type="ECO:0000256" key="2">
    <source>
        <dbReference type="PIRNR" id="PIRNR001788"/>
    </source>
</evidence>
<accession>A0A1E4SQN4</accession>
<proteinExistence type="inferred from homology"/>
<evidence type="ECO:0000313" key="4">
    <source>
        <dbReference type="EMBL" id="ODV81823.1"/>
    </source>
</evidence>
<keyword evidence="5" id="KW-1185">Reference proteome</keyword>
<dbReference type="PANTHER" id="PTHR11249">
    <property type="entry name" value="GLIAL FACTOR NATURATION FACTOR"/>
    <property type="match status" value="1"/>
</dbReference>
<dbReference type="InterPro" id="IPR029006">
    <property type="entry name" value="ADF-H/Gelsolin-like_dom_sf"/>
</dbReference>
<dbReference type="STRING" id="984487.A0A1E4SQN4"/>
<dbReference type="GO" id="GO:0071846">
    <property type="term" value="P:actin filament debranching"/>
    <property type="evidence" value="ECO:0007669"/>
    <property type="project" value="EnsemblFungi"/>
</dbReference>
<dbReference type="EMBL" id="KV453909">
    <property type="protein sequence ID" value="ODV81823.1"/>
    <property type="molecule type" value="Genomic_DNA"/>
</dbReference>
<organism evidence="4 5">
    <name type="scientific">Suhomyces tanzawaensis NRRL Y-17324</name>
    <dbReference type="NCBI Taxonomy" id="984487"/>
    <lineage>
        <taxon>Eukaryota</taxon>
        <taxon>Fungi</taxon>
        <taxon>Dikarya</taxon>
        <taxon>Ascomycota</taxon>
        <taxon>Saccharomycotina</taxon>
        <taxon>Pichiomycetes</taxon>
        <taxon>Debaryomycetaceae</taxon>
        <taxon>Suhomyces</taxon>
    </lineage>
</organism>
<dbReference type="InterPro" id="IPR011171">
    <property type="entry name" value="GMF"/>
</dbReference>
<dbReference type="Pfam" id="PF00241">
    <property type="entry name" value="Cofilin_ADF"/>
    <property type="match status" value="1"/>
</dbReference>
<dbReference type="GO" id="GO:0030479">
    <property type="term" value="C:actin cortical patch"/>
    <property type="evidence" value="ECO:0007669"/>
    <property type="project" value="EnsemblFungi"/>
</dbReference>
<feature type="domain" description="ADF-H" evidence="3">
    <location>
        <begin position="3"/>
        <end position="136"/>
    </location>
</feature>
<dbReference type="GO" id="GO:0003779">
    <property type="term" value="F:actin binding"/>
    <property type="evidence" value="ECO:0007669"/>
    <property type="project" value="InterPro"/>
</dbReference>
<protein>
    <submittedName>
        <fullName evidence="4">Glia maturation factor beta</fullName>
    </submittedName>
</protein>
<evidence type="ECO:0000313" key="5">
    <source>
        <dbReference type="Proteomes" id="UP000094285"/>
    </source>
</evidence>
<dbReference type="PIRSF" id="PIRSF001788">
    <property type="entry name" value="GMF-beta"/>
    <property type="match status" value="1"/>
</dbReference>